<keyword evidence="1" id="KW-0805">Transcription regulation</keyword>
<name>A0ABV1KTB0_9BACL</name>
<reference evidence="5 6" key="1">
    <citation type="journal article" date="2023" name="Genome Announc.">
        <title>Pan-Genome Analyses of the Genus Cohnella and Proposal of the Novel Species Cohnella silvisoli sp. nov., Isolated from Forest Soil.</title>
        <authorList>
            <person name="Wang C."/>
            <person name="Mao L."/>
            <person name="Bao G."/>
            <person name="Zhu H."/>
        </authorList>
    </citation>
    <scope>NUCLEOTIDE SEQUENCE [LARGE SCALE GENOMIC DNA]</scope>
    <source>
        <strain evidence="5 6">NL03-T5-1</strain>
    </source>
</reference>
<dbReference type="SMART" id="SM00342">
    <property type="entry name" value="HTH_ARAC"/>
    <property type="match status" value="1"/>
</dbReference>
<dbReference type="Gene3D" id="1.10.10.60">
    <property type="entry name" value="Homeodomain-like"/>
    <property type="match status" value="2"/>
</dbReference>
<dbReference type="SUPFAM" id="SSF51215">
    <property type="entry name" value="Regulatory protein AraC"/>
    <property type="match status" value="1"/>
</dbReference>
<protein>
    <submittedName>
        <fullName evidence="5">Helix-turn-helix transcriptional regulator</fullName>
    </submittedName>
</protein>
<dbReference type="InterPro" id="IPR018060">
    <property type="entry name" value="HTH_AraC"/>
</dbReference>
<dbReference type="SUPFAM" id="SSF46689">
    <property type="entry name" value="Homeodomain-like"/>
    <property type="match status" value="1"/>
</dbReference>
<dbReference type="Proteomes" id="UP001493487">
    <property type="component" value="Unassembled WGS sequence"/>
</dbReference>
<evidence type="ECO:0000313" key="6">
    <source>
        <dbReference type="Proteomes" id="UP001493487"/>
    </source>
</evidence>
<keyword evidence="2" id="KW-0238">DNA-binding</keyword>
<gene>
    <name evidence="5" type="ORF">QJS35_12480</name>
</gene>
<evidence type="ECO:0000256" key="3">
    <source>
        <dbReference type="ARBA" id="ARBA00023163"/>
    </source>
</evidence>
<organism evidence="5 6">
    <name type="scientific">Cohnella silvisoli</name>
    <dbReference type="NCBI Taxonomy" id="2873699"/>
    <lineage>
        <taxon>Bacteria</taxon>
        <taxon>Bacillati</taxon>
        <taxon>Bacillota</taxon>
        <taxon>Bacilli</taxon>
        <taxon>Bacillales</taxon>
        <taxon>Paenibacillaceae</taxon>
        <taxon>Cohnella</taxon>
    </lineage>
</organism>
<evidence type="ECO:0000259" key="4">
    <source>
        <dbReference type="PROSITE" id="PS01124"/>
    </source>
</evidence>
<dbReference type="PANTHER" id="PTHR46796">
    <property type="entry name" value="HTH-TYPE TRANSCRIPTIONAL ACTIVATOR RHAS-RELATED"/>
    <property type="match status" value="1"/>
</dbReference>
<dbReference type="Pfam" id="PF02311">
    <property type="entry name" value="AraC_binding"/>
    <property type="match status" value="1"/>
</dbReference>
<dbReference type="PROSITE" id="PS01124">
    <property type="entry name" value="HTH_ARAC_FAMILY_2"/>
    <property type="match status" value="1"/>
</dbReference>
<evidence type="ECO:0000313" key="5">
    <source>
        <dbReference type="EMBL" id="MEQ4483211.1"/>
    </source>
</evidence>
<evidence type="ECO:0000256" key="2">
    <source>
        <dbReference type="ARBA" id="ARBA00023125"/>
    </source>
</evidence>
<dbReference type="InterPro" id="IPR050204">
    <property type="entry name" value="AraC_XylS_family_regulators"/>
</dbReference>
<dbReference type="InterPro" id="IPR009057">
    <property type="entry name" value="Homeodomain-like_sf"/>
</dbReference>
<dbReference type="InterPro" id="IPR014710">
    <property type="entry name" value="RmlC-like_jellyroll"/>
</dbReference>
<dbReference type="Pfam" id="PF12833">
    <property type="entry name" value="HTH_18"/>
    <property type="match status" value="1"/>
</dbReference>
<keyword evidence="6" id="KW-1185">Reference proteome</keyword>
<dbReference type="InterPro" id="IPR037923">
    <property type="entry name" value="HTH-like"/>
</dbReference>
<dbReference type="Gene3D" id="2.60.120.10">
    <property type="entry name" value="Jelly Rolls"/>
    <property type="match status" value="1"/>
</dbReference>
<accession>A0ABV1KTB0</accession>
<sequence length="302" mass="34899">MAIQAHKKFEPLYSSYPNFRNETYLYGAHTAEVGQGWTCSRHLHHMMFEINLVLEGCQTCFINDEKIEQQPGDLIIIPPMVLHEFKQAHPYNLRYFVFHVQISDSALLQLITRSQTNYYPSAHPLNVQLRPLIDKLMAALASNASKTAVFSDLFGVLTALEQHYSAQSSLSLSHTADALSYRIAREIESLVLSSDESERPPLSNWLEALSYRIGISRRHCARVFQQTYQLSPRDYLAILRRQEAMHALLNCNDSLEHIAHRIGFENVQSFIRQFTKWTGMTPGVFRRNHRNDFIYLTPLEEK</sequence>
<dbReference type="RefSeq" id="WP_232184344.1">
    <property type="nucleotide sequence ID" value="NZ_JAIOAP010000002.1"/>
</dbReference>
<dbReference type="EMBL" id="JASKHM010000006">
    <property type="protein sequence ID" value="MEQ4483211.1"/>
    <property type="molecule type" value="Genomic_DNA"/>
</dbReference>
<proteinExistence type="predicted"/>
<keyword evidence="3" id="KW-0804">Transcription</keyword>
<evidence type="ECO:0000256" key="1">
    <source>
        <dbReference type="ARBA" id="ARBA00023015"/>
    </source>
</evidence>
<comment type="caution">
    <text evidence="5">The sequence shown here is derived from an EMBL/GenBank/DDBJ whole genome shotgun (WGS) entry which is preliminary data.</text>
</comment>
<feature type="domain" description="HTH araC/xylS-type" evidence="4">
    <location>
        <begin position="206"/>
        <end position="288"/>
    </location>
</feature>
<dbReference type="InterPro" id="IPR003313">
    <property type="entry name" value="AraC-bd"/>
</dbReference>